<dbReference type="GO" id="GO:0005634">
    <property type="term" value="C:nucleus"/>
    <property type="evidence" value="ECO:0007669"/>
    <property type="project" value="TreeGrafter"/>
</dbReference>
<evidence type="ECO:0000313" key="6">
    <source>
        <dbReference type="Proteomes" id="UP001152320"/>
    </source>
</evidence>
<comment type="caution">
    <text evidence="5">The sequence shown here is derived from an EMBL/GenBank/DDBJ whole genome shotgun (WGS) entry which is preliminary data.</text>
</comment>
<dbReference type="Gene3D" id="6.10.140.1710">
    <property type="match status" value="1"/>
</dbReference>
<dbReference type="GO" id="GO:0000502">
    <property type="term" value="C:proteasome complex"/>
    <property type="evidence" value="ECO:0007669"/>
    <property type="project" value="UniProtKB-KW"/>
</dbReference>
<keyword evidence="2" id="KW-0143">Chaperone</keyword>
<accession>A0A9Q1BXC9</accession>
<dbReference type="GO" id="GO:0070682">
    <property type="term" value="P:proteasome regulatory particle assembly"/>
    <property type="evidence" value="ECO:0007669"/>
    <property type="project" value="InterPro"/>
</dbReference>
<evidence type="ECO:0000256" key="1">
    <source>
        <dbReference type="ARBA" id="ARBA00005256"/>
    </source>
</evidence>
<dbReference type="FunFam" id="2.30.42.10:FF:000107">
    <property type="entry name" value="26S proteasome non-ATPase regulatory subunit 9"/>
    <property type="match status" value="1"/>
</dbReference>
<dbReference type="InterPro" id="IPR036034">
    <property type="entry name" value="PDZ_sf"/>
</dbReference>
<dbReference type="InterPro" id="IPR041489">
    <property type="entry name" value="PDZ_6"/>
</dbReference>
<name>A0A9Q1BXC9_HOLLE</name>
<dbReference type="InterPro" id="IPR040815">
    <property type="entry name" value="Nas2_N"/>
</dbReference>
<sequence length="199" mass="22122">MAATMKEQVSELIAKKDSIEAEIKELYGVLETQKNVGMEEPLVDTEGYPRNDIDVYAVRTARHKIICLQNDHKALMADIEKGLHELHALERTSTTRHTSQQNGTDRQELPATFAKVDLVSKSSPAEKAGLQVGDEFVEFGSVTCSNFKSMRDIGTLVQHSQGQSIRVLVVREHEVKPLSLTPNVWDGRGLLGCNITPLR</sequence>
<keyword evidence="6" id="KW-1185">Reference proteome</keyword>
<evidence type="ECO:0000259" key="3">
    <source>
        <dbReference type="Pfam" id="PF17820"/>
    </source>
</evidence>
<dbReference type="PANTHER" id="PTHR12651:SF1">
    <property type="entry name" value="26S PROTEASOME NON-ATPASE REGULATORY SUBUNIT 9"/>
    <property type="match status" value="1"/>
</dbReference>
<reference evidence="5" key="1">
    <citation type="submission" date="2021-10" db="EMBL/GenBank/DDBJ databases">
        <title>Tropical sea cucumber genome reveals ecological adaptation and Cuvierian tubules defense mechanism.</title>
        <authorList>
            <person name="Chen T."/>
        </authorList>
    </citation>
    <scope>NUCLEOTIDE SEQUENCE</scope>
    <source>
        <strain evidence="5">Nanhai2018</strain>
        <tissue evidence="5">Muscle</tissue>
    </source>
</reference>
<dbReference type="PANTHER" id="PTHR12651">
    <property type="entry name" value="26S PROTEASOME NON-ATPASE REGULATORY SUBUNIT 9"/>
    <property type="match status" value="1"/>
</dbReference>
<protein>
    <submittedName>
        <fullName evidence="5">26S proteasome non-ATPase regulatory subunit 9</fullName>
    </submittedName>
</protein>
<dbReference type="Proteomes" id="UP001152320">
    <property type="component" value="Chromosome 10"/>
</dbReference>
<dbReference type="AlphaFoldDB" id="A0A9Q1BXC9"/>
<gene>
    <name evidence="5" type="ORF">HOLleu_21528</name>
</gene>
<feature type="domain" description="PDZ" evidence="3">
    <location>
        <begin position="116"/>
        <end position="171"/>
    </location>
</feature>
<dbReference type="InterPro" id="IPR035269">
    <property type="entry name" value="PSMD9"/>
</dbReference>
<dbReference type="Pfam" id="PF18265">
    <property type="entry name" value="Nas2_N"/>
    <property type="match status" value="1"/>
</dbReference>
<comment type="similarity">
    <text evidence="1">Belongs to the proteasome subunit p27 family.</text>
</comment>
<dbReference type="OrthoDB" id="72325at2759"/>
<dbReference type="GO" id="GO:0005737">
    <property type="term" value="C:cytoplasm"/>
    <property type="evidence" value="ECO:0007669"/>
    <property type="project" value="TreeGrafter"/>
</dbReference>
<evidence type="ECO:0000256" key="2">
    <source>
        <dbReference type="ARBA" id="ARBA00023186"/>
    </source>
</evidence>
<dbReference type="EMBL" id="JAIZAY010000010">
    <property type="protein sequence ID" value="KAJ8034616.1"/>
    <property type="molecule type" value="Genomic_DNA"/>
</dbReference>
<evidence type="ECO:0000313" key="5">
    <source>
        <dbReference type="EMBL" id="KAJ8034616.1"/>
    </source>
</evidence>
<dbReference type="SUPFAM" id="SSF50156">
    <property type="entry name" value="PDZ domain-like"/>
    <property type="match status" value="1"/>
</dbReference>
<dbReference type="Pfam" id="PF17820">
    <property type="entry name" value="PDZ_6"/>
    <property type="match status" value="1"/>
</dbReference>
<feature type="domain" description="Nas2 N-terminal" evidence="4">
    <location>
        <begin position="10"/>
        <end position="88"/>
    </location>
</feature>
<keyword evidence="5" id="KW-0647">Proteasome</keyword>
<evidence type="ECO:0000259" key="4">
    <source>
        <dbReference type="Pfam" id="PF18265"/>
    </source>
</evidence>
<dbReference type="Gene3D" id="2.30.42.10">
    <property type="match status" value="1"/>
</dbReference>
<proteinExistence type="inferred from homology"/>
<organism evidence="5 6">
    <name type="scientific">Holothuria leucospilota</name>
    <name type="common">Black long sea cucumber</name>
    <name type="synonym">Mertensiothuria leucospilota</name>
    <dbReference type="NCBI Taxonomy" id="206669"/>
    <lineage>
        <taxon>Eukaryota</taxon>
        <taxon>Metazoa</taxon>
        <taxon>Echinodermata</taxon>
        <taxon>Eleutherozoa</taxon>
        <taxon>Echinozoa</taxon>
        <taxon>Holothuroidea</taxon>
        <taxon>Aspidochirotacea</taxon>
        <taxon>Aspidochirotida</taxon>
        <taxon>Holothuriidae</taxon>
        <taxon>Holothuria</taxon>
    </lineage>
</organism>